<organism evidence="4 5">
    <name type="scientific">Microbacterium album</name>
    <dbReference type="NCBI Taxonomy" id="2053191"/>
    <lineage>
        <taxon>Bacteria</taxon>
        <taxon>Bacillati</taxon>
        <taxon>Actinomycetota</taxon>
        <taxon>Actinomycetes</taxon>
        <taxon>Micrococcales</taxon>
        <taxon>Microbacteriaceae</taxon>
        <taxon>Microbacterium</taxon>
    </lineage>
</organism>
<keyword evidence="5" id="KW-1185">Reference proteome</keyword>
<reference evidence="4" key="1">
    <citation type="journal article" date="2014" name="Int. J. Syst. Evol. Microbiol.">
        <title>Complete genome sequence of Corynebacterium casei LMG S-19264T (=DSM 44701T), isolated from a smear-ripened cheese.</title>
        <authorList>
            <consortium name="US DOE Joint Genome Institute (JGI-PGF)"/>
            <person name="Walter F."/>
            <person name="Albersmeier A."/>
            <person name="Kalinowski J."/>
            <person name="Ruckert C."/>
        </authorList>
    </citation>
    <scope>NUCLEOTIDE SEQUENCE</scope>
    <source>
        <strain evidence="4">CGMCC 1.15794</strain>
    </source>
</reference>
<protein>
    <recommendedName>
        <fullName evidence="6">PBP domain-containing protein</fullName>
    </recommendedName>
</protein>
<evidence type="ECO:0000313" key="5">
    <source>
        <dbReference type="Proteomes" id="UP000657592"/>
    </source>
</evidence>
<dbReference type="EMBL" id="BMJY01000025">
    <property type="protein sequence ID" value="GGH51306.1"/>
    <property type="molecule type" value="Genomic_DNA"/>
</dbReference>
<reference evidence="4" key="2">
    <citation type="submission" date="2020-09" db="EMBL/GenBank/DDBJ databases">
        <authorList>
            <person name="Sun Q."/>
            <person name="Zhou Y."/>
        </authorList>
    </citation>
    <scope>NUCLEOTIDE SEQUENCE</scope>
    <source>
        <strain evidence="4">CGMCC 1.15794</strain>
    </source>
</reference>
<keyword evidence="2" id="KW-1133">Transmembrane helix</keyword>
<dbReference type="AlphaFoldDB" id="A0A917MNB6"/>
<name>A0A917MNB6_9MICO</name>
<evidence type="ECO:0000256" key="1">
    <source>
        <dbReference type="SAM" id="MobiDB-lite"/>
    </source>
</evidence>
<evidence type="ECO:0008006" key="6">
    <source>
        <dbReference type="Google" id="ProtNLM"/>
    </source>
</evidence>
<keyword evidence="2" id="KW-0472">Membrane</keyword>
<feature type="chain" id="PRO_5037483508" description="PBP domain-containing protein" evidence="3">
    <location>
        <begin position="39"/>
        <end position="902"/>
    </location>
</feature>
<feature type="transmembrane region" description="Helical" evidence="2">
    <location>
        <begin position="876"/>
        <end position="895"/>
    </location>
</feature>
<sequence length="902" mass="93197">MTASVVRIPRTGLRRWTALLAAAAVAAGLVSLSHPAPAAQATEATDSAVTVKWAGGNAPDLQRYQPDHAALTSDGAGAGGDAGSGHWNDFKDLEVTVSQTRGLRDQAVTVTAKGLAPTVRTTGQGVRNYLHVFQCWGPDPLADDFAQTCQWGGYSNKEVGGSIPPTIRNLFGDDSNSIIGRGGVPFRAVTGDVSAPEQIYPGGPGTSGFPTQGIQHFFTASTSNERPFVPVAADGTARTNFVVQSGAAQPYLGCGDRRSAAGERCWLVVVPRGSHSGALPDGPVCGRPLPDNSYGRQTTIQIGEPLSPDCSFWDNRVVVPLDFDDPYLSCPPGSAERGVVGSELVSDALSSWQPRLCAGADGAAFNLTTNTGNLARAQLLTGQTGMVAVSRPLTERTIGPTDPSLLAQADVRYAPLANTALVIGFVAESQQGTVYSDVRLTPRLIAKLLTQSYRGNVPYINASWNAANRVSESFAALRLDHLVDDEEWGALGNPPAPRGPGEGVDRGENAWVVVGPHGDDAIAQLWEYVLADADAVAFLRGEPDPWGNTVNRYYLPPDHDDAAGGGYDLLSAPPDAFPKIDQSLVPTAATAATDYRGMQIDSTSFHPYSASFQANAVRIANVDRRMTNRWDKDSLAGWTAEPPLLPLLTGRLLLGPVTASAAEHFGLHAAQLALPLEETTTAETVRTAREFVPYSDGTVAAAVAAATVDPDTGMAVPDAASLPPGAYPLATTLYAAVDLNSPRLDAPARADYALLLDYAAGQGNVRATARGGLPDGYVPLTETQTAAARQLAAALRGEGGDPDDDGGPNEGGGRPAPHEGAGGVDGPAGSGGPGARGAGLSESAAAELQQSQTSVSAADAVDAVPTAAVSSPAARAVGAAMLAAAAALVASPFLLRRRDAGG</sequence>
<dbReference type="Proteomes" id="UP000657592">
    <property type="component" value="Unassembled WGS sequence"/>
</dbReference>
<evidence type="ECO:0000313" key="4">
    <source>
        <dbReference type="EMBL" id="GGH51306.1"/>
    </source>
</evidence>
<evidence type="ECO:0000256" key="3">
    <source>
        <dbReference type="SAM" id="SignalP"/>
    </source>
</evidence>
<keyword evidence="2" id="KW-0812">Transmembrane</keyword>
<feature type="signal peptide" evidence="3">
    <location>
        <begin position="1"/>
        <end position="38"/>
    </location>
</feature>
<proteinExistence type="predicted"/>
<dbReference type="RefSeq" id="WP_188757268.1">
    <property type="nucleotide sequence ID" value="NZ_BMJY01000025.1"/>
</dbReference>
<feature type="compositionally biased region" description="Gly residues" evidence="1">
    <location>
        <begin position="808"/>
        <end position="837"/>
    </location>
</feature>
<comment type="caution">
    <text evidence="4">The sequence shown here is derived from an EMBL/GenBank/DDBJ whole genome shotgun (WGS) entry which is preliminary data.</text>
</comment>
<accession>A0A917MNB6</accession>
<gene>
    <name evidence="4" type="ORF">GCM10010921_30650</name>
</gene>
<evidence type="ECO:0000256" key="2">
    <source>
        <dbReference type="SAM" id="Phobius"/>
    </source>
</evidence>
<feature type="region of interest" description="Disordered" evidence="1">
    <location>
        <begin position="796"/>
        <end position="872"/>
    </location>
</feature>
<dbReference type="PROSITE" id="PS51318">
    <property type="entry name" value="TAT"/>
    <property type="match status" value="1"/>
</dbReference>
<feature type="compositionally biased region" description="Low complexity" evidence="1">
    <location>
        <begin position="850"/>
        <end position="872"/>
    </location>
</feature>
<dbReference type="InterPro" id="IPR006311">
    <property type="entry name" value="TAT_signal"/>
</dbReference>
<keyword evidence="3" id="KW-0732">Signal</keyword>